<dbReference type="PANTHER" id="PTHR43309">
    <property type="entry name" value="5-OXOPROLINASE SUBUNIT C"/>
    <property type="match status" value="1"/>
</dbReference>
<dbReference type="Pfam" id="PF02626">
    <property type="entry name" value="CT_A_B"/>
    <property type="match status" value="1"/>
</dbReference>
<proteinExistence type="predicted"/>
<evidence type="ECO:0000256" key="1">
    <source>
        <dbReference type="ARBA" id="ARBA00022741"/>
    </source>
</evidence>
<dbReference type="Pfam" id="PF02682">
    <property type="entry name" value="CT_C_D"/>
    <property type="match status" value="1"/>
</dbReference>
<organism evidence="6 7">
    <name type="scientific">Georgenia alba</name>
    <dbReference type="NCBI Taxonomy" id="2233858"/>
    <lineage>
        <taxon>Bacteria</taxon>
        <taxon>Bacillati</taxon>
        <taxon>Actinomycetota</taxon>
        <taxon>Actinomycetes</taxon>
        <taxon>Micrococcales</taxon>
        <taxon>Bogoriellaceae</taxon>
        <taxon>Georgenia</taxon>
    </lineage>
</organism>
<protein>
    <submittedName>
        <fullName evidence="6">5-oxoprolinase/urea amidolyase family protein</fullName>
    </submittedName>
</protein>
<dbReference type="PANTHER" id="PTHR43309:SF3">
    <property type="entry name" value="5-OXOPROLINASE SUBUNIT C"/>
    <property type="match status" value="1"/>
</dbReference>
<evidence type="ECO:0000313" key="7">
    <source>
        <dbReference type="Proteomes" id="UP001596455"/>
    </source>
</evidence>
<comment type="caution">
    <text evidence="6">The sequence shown here is derived from an EMBL/GenBank/DDBJ whole genome shotgun (WGS) entry which is preliminary data.</text>
</comment>
<reference evidence="7" key="1">
    <citation type="journal article" date="2019" name="Int. J. Syst. Evol. Microbiol.">
        <title>The Global Catalogue of Microorganisms (GCM) 10K type strain sequencing project: providing services to taxonomists for standard genome sequencing and annotation.</title>
        <authorList>
            <consortium name="The Broad Institute Genomics Platform"/>
            <consortium name="The Broad Institute Genome Sequencing Center for Infectious Disease"/>
            <person name="Wu L."/>
            <person name="Ma J."/>
        </authorList>
    </citation>
    <scope>NUCLEOTIDE SEQUENCE [LARGE SCALE GENOMIC DNA]</scope>
    <source>
        <strain evidence="7">JCM 1490</strain>
    </source>
</reference>
<dbReference type="SUPFAM" id="SSF50891">
    <property type="entry name" value="Cyclophilin-like"/>
    <property type="match status" value="2"/>
</dbReference>
<name>A0ABW2QC89_9MICO</name>
<feature type="domain" description="Carboxyltransferase" evidence="4">
    <location>
        <begin position="1"/>
        <end position="191"/>
    </location>
</feature>
<keyword evidence="7" id="KW-1185">Reference proteome</keyword>
<dbReference type="SMART" id="SM00797">
    <property type="entry name" value="AHS2"/>
    <property type="match status" value="1"/>
</dbReference>
<keyword evidence="3" id="KW-0067">ATP-binding</keyword>
<dbReference type="Gene3D" id="3.30.1360.40">
    <property type="match status" value="1"/>
</dbReference>
<evidence type="ECO:0000259" key="4">
    <source>
        <dbReference type="SMART" id="SM00796"/>
    </source>
</evidence>
<dbReference type="InterPro" id="IPR029000">
    <property type="entry name" value="Cyclophilin-like_dom_sf"/>
</dbReference>
<evidence type="ECO:0000256" key="2">
    <source>
        <dbReference type="ARBA" id="ARBA00022801"/>
    </source>
</evidence>
<evidence type="ECO:0000259" key="5">
    <source>
        <dbReference type="SMART" id="SM00797"/>
    </source>
</evidence>
<dbReference type="NCBIfam" id="TIGR00724">
    <property type="entry name" value="urea_amlyse_rel"/>
    <property type="match status" value="1"/>
</dbReference>
<accession>A0ABW2QC89</accession>
<gene>
    <name evidence="6" type="ORF">ACFQQL_16060</name>
</gene>
<keyword evidence="2" id="KW-0378">Hydrolase</keyword>
<evidence type="ECO:0000256" key="3">
    <source>
        <dbReference type="ARBA" id="ARBA00022840"/>
    </source>
</evidence>
<dbReference type="InterPro" id="IPR003778">
    <property type="entry name" value="CT_A_B"/>
</dbReference>
<dbReference type="Proteomes" id="UP001596455">
    <property type="component" value="Unassembled WGS sequence"/>
</dbReference>
<dbReference type="RefSeq" id="WP_382396173.1">
    <property type="nucleotide sequence ID" value="NZ_JBHTCQ010000004.1"/>
</dbReference>
<dbReference type="InterPro" id="IPR052708">
    <property type="entry name" value="PxpC"/>
</dbReference>
<dbReference type="EMBL" id="JBHTCQ010000004">
    <property type="protein sequence ID" value="MFC7406634.1"/>
    <property type="molecule type" value="Genomic_DNA"/>
</dbReference>
<dbReference type="SMART" id="SM00796">
    <property type="entry name" value="AHS1"/>
    <property type="match status" value="1"/>
</dbReference>
<keyword evidence="1" id="KW-0547">Nucleotide-binding</keyword>
<evidence type="ECO:0000313" key="6">
    <source>
        <dbReference type="EMBL" id="MFC7406634.1"/>
    </source>
</evidence>
<dbReference type="InterPro" id="IPR003833">
    <property type="entry name" value="CT_C_D"/>
</dbReference>
<feature type="domain" description="Carboxyltransferase" evidence="5">
    <location>
        <begin position="254"/>
        <end position="530"/>
    </location>
</feature>
<sequence length="530" mass="54435">MRALRANLDGLLVEVDDLDQALALLASLQEDPPAGVTELVPAARTVLLQFDPSRTTAQRLAAEVRARDLRGASRSSGASVDIEVVYDGEDLAEVADLCDLSVEEVVARHTAPEYTVAFTGFAPGFGYLSGGDPVLRVPRRATPRTVIPAGTVAVAGEFSGIYPRSSPGGWRLLGSTDAVLFDLDRDPPALFEPGGQVRFVAVREHITGSAAQTRAQATPEAAPTTAAPAVPALEVLDPGGQSLLQDLGRSGVAALGVSPSGAMDRGALRRANRLVGNPPGTTAIETVLGGLTLRARGDVVVATAGATAPVTVAGRSVEPETPVALDDGETLTLGPPAAGVYTYLAVRGGLDVAPVLGSTSRDVLAGLGPAPLAAGDVLAVGTASVDAVTREPGPDLPGPEGSVTLDVVLGPRTDWCTPESLDRLTGQDWLVTPRSNRVGLRLEGAEPLTRRITDELPSEATVAGALQVPPSGQPVLFTADHPLTGGYPVIGCVATYHLDLAAQVPPGSSVRFRVVEPFADLVAGQRGDTA</sequence>
<dbReference type="Gene3D" id="2.40.100.10">
    <property type="entry name" value="Cyclophilin-like"/>
    <property type="match status" value="2"/>
</dbReference>
<dbReference type="SUPFAM" id="SSF160467">
    <property type="entry name" value="PH0987 N-terminal domain-like"/>
    <property type="match status" value="1"/>
</dbReference>